<evidence type="ECO:0008006" key="4">
    <source>
        <dbReference type="Google" id="ProtNLM"/>
    </source>
</evidence>
<keyword evidence="1" id="KW-0732">Signal</keyword>
<dbReference type="PROSITE" id="PS51257">
    <property type="entry name" value="PROKAR_LIPOPROTEIN"/>
    <property type="match status" value="1"/>
</dbReference>
<evidence type="ECO:0000313" key="2">
    <source>
        <dbReference type="EMBL" id="AOV06615.1"/>
    </source>
</evidence>
<dbReference type="KEGG" id="surl:BI350_02660"/>
<evidence type="ECO:0000313" key="3">
    <source>
        <dbReference type="Proteomes" id="UP000185746"/>
    </source>
</evidence>
<name>A0A1D8JD36_9BACL</name>
<feature type="chain" id="PRO_5039516443" description="Lipoprotein" evidence="1">
    <location>
        <begin position="24"/>
        <end position="283"/>
    </location>
</feature>
<feature type="signal peptide" evidence="1">
    <location>
        <begin position="1"/>
        <end position="23"/>
    </location>
</feature>
<reference evidence="2 3" key="1">
    <citation type="submission" date="2016-09" db="EMBL/GenBank/DDBJ databases">
        <title>Complete genome sequence of the Lysinibacillus sphaericus LMG 22257, a specie of Bacillus with ureolytic activity that can effectively biodeposit calcium carbonate.</title>
        <authorList>
            <person name="Yan W."/>
        </authorList>
    </citation>
    <scope>NUCLEOTIDE SEQUENCE [LARGE SCALE GENOMIC DNA]</scope>
    <source>
        <strain evidence="2 3">LMG 22257</strain>
    </source>
</reference>
<organism evidence="2 3">
    <name type="scientific">Sporosarcina ureilytica</name>
    <dbReference type="NCBI Taxonomy" id="298596"/>
    <lineage>
        <taxon>Bacteria</taxon>
        <taxon>Bacillati</taxon>
        <taxon>Bacillota</taxon>
        <taxon>Bacilli</taxon>
        <taxon>Bacillales</taxon>
        <taxon>Caryophanaceae</taxon>
        <taxon>Sporosarcina</taxon>
    </lineage>
</organism>
<sequence>MKKWLKGLAVGLLALALVACSDAANEPADAKPGTDEAKKSELTLEEVFQKAQEASEGIKSMHADMSMIQNISSPEADVEMDNNIKMKMDIVQEPFSMYQIMEMEIVGEGSMKTEMYLTEAGFYMKDPDSGTWMKLPNEGYEDLAAAMTTGEDVTVDYSSLKEFIDDFKFEQNDNEYVLKLKASGDKFNKLIQEEIASTGLLEDLSEEELEALDDVKIHELEYEIFINKETFETTAFNIVMDMEMSAEGETVQIKQEIQSKLSRINEIDEITVPQEVLDNAVEY</sequence>
<accession>A0A1D8JD36</accession>
<dbReference type="Proteomes" id="UP000185746">
    <property type="component" value="Chromosome"/>
</dbReference>
<dbReference type="Gene3D" id="2.50.20.20">
    <property type="match status" value="1"/>
</dbReference>
<proteinExistence type="predicted"/>
<dbReference type="InterPro" id="IPR046720">
    <property type="entry name" value="DUF6612"/>
</dbReference>
<dbReference type="Pfam" id="PF20316">
    <property type="entry name" value="DUF6612"/>
    <property type="match status" value="1"/>
</dbReference>
<gene>
    <name evidence="2" type="ORF">BI350_02660</name>
</gene>
<keyword evidence="3" id="KW-1185">Reference proteome</keyword>
<dbReference type="AlphaFoldDB" id="A0A1D8JD36"/>
<dbReference type="EMBL" id="CP017560">
    <property type="protein sequence ID" value="AOV06615.1"/>
    <property type="molecule type" value="Genomic_DNA"/>
</dbReference>
<protein>
    <recommendedName>
        <fullName evidence="4">Lipoprotein</fullName>
    </recommendedName>
</protein>
<evidence type="ECO:0000256" key="1">
    <source>
        <dbReference type="SAM" id="SignalP"/>
    </source>
</evidence>
<dbReference type="RefSeq" id="WP_075526724.1">
    <property type="nucleotide sequence ID" value="NZ_CP017560.1"/>
</dbReference>